<evidence type="ECO:0000313" key="4">
    <source>
        <dbReference type="EMBL" id="SIN70350.1"/>
    </source>
</evidence>
<feature type="transmembrane region" description="Helical" evidence="1">
    <location>
        <begin position="442"/>
        <end position="462"/>
    </location>
</feature>
<proteinExistence type="predicted"/>
<name>A0A1N6DHU1_9MICO</name>
<evidence type="ECO:0008006" key="6">
    <source>
        <dbReference type="Google" id="ProtNLM"/>
    </source>
</evidence>
<feature type="transmembrane region" description="Helical" evidence="1">
    <location>
        <begin position="217"/>
        <end position="234"/>
    </location>
</feature>
<dbReference type="InterPro" id="IPR056074">
    <property type="entry name" value="DUF7657"/>
</dbReference>
<organism evidence="4 5">
    <name type="scientific">Agromyces cerinus subsp. cerinus</name>
    <dbReference type="NCBI Taxonomy" id="232089"/>
    <lineage>
        <taxon>Bacteria</taxon>
        <taxon>Bacillati</taxon>
        <taxon>Actinomycetota</taxon>
        <taxon>Actinomycetes</taxon>
        <taxon>Micrococcales</taxon>
        <taxon>Microbacteriaceae</taxon>
        <taxon>Agromyces</taxon>
    </lineage>
</organism>
<feature type="domain" description="DUF7654" evidence="2">
    <location>
        <begin position="537"/>
        <end position="639"/>
    </location>
</feature>
<feature type="transmembrane region" description="Helical" evidence="1">
    <location>
        <begin position="468"/>
        <end position="485"/>
    </location>
</feature>
<feature type="transmembrane region" description="Helical" evidence="1">
    <location>
        <begin position="373"/>
        <end position="393"/>
    </location>
</feature>
<feature type="transmembrane region" description="Helical" evidence="1">
    <location>
        <begin position="21"/>
        <end position="45"/>
    </location>
</feature>
<feature type="domain" description="DUF7657" evidence="3">
    <location>
        <begin position="31"/>
        <end position="430"/>
    </location>
</feature>
<feature type="transmembrane region" description="Helical" evidence="1">
    <location>
        <begin position="194"/>
        <end position="210"/>
    </location>
</feature>
<feature type="transmembrane region" description="Helical" evidence="1">
    <location>
        <begin position="271"/>
        <end position="288"/>
    </location>
</feature>
<evidence type="ECO:0000259" key="3">
    <source>
        <dbReference type="Pfam" id="PF24677"/>
    </source>
</evidence>
<feature type="transmembrane region" description="Helical" evidence="1">
    <location>
        <begin position="345"/>
        <end position="366"/>
    </location>
</feature>
<dbReference type="EMBL" id="FSRJ01000001">
    <property type="protein sequence ID" value="SIN70350.1"/>
    <property type="molecule type" value="Genomic_DNA"/>
</dbReference>
<dbReference type="Pfam" id="PF24672">
    <property type="entry name" value="DUF7654"/>
    <property type="match status" value="1"/>
</dbReference>
<dbReference type="Pfam" id="PF24677">
    <property type="entry name" value="DUF7657"/>
    <property type="match status" value="1"/>
</dbReference>
<keyword evidence="1" id="KW-0812">Transmembrane</keyword>
<dbReference type="OrthoDB" id="3176622at2"/>
<reference evidence="5" key="1">
    <citation type="submission" date="2016-11" db="EMBL/GenBank/DDBJ databases">
        <authorList>
            <person name="Varghese N."/>
            <person name="Submissions S."/>
        </authorList>
    </citation>
    <scope>NUCLEOTIDE SEQUENCE [LARGE SCALE GENOMIC DNA]</scope>
    <source>
        <strain evidence="5">DSM 8595</strain>
    </source>
</reference>
<evidence type="ECO:0000313" key="5">
    <source>
        <dbReference type="Proteomes" id="UP000184699"/>
    </source>
</evidence>
<feature type="transmembrane region" description="Helical" evidence="1">
    <location>
        <begin position="140"/>
        <end position="161"/>
    </location>
</feature>
<protein>
    <recommendedName>
        <fullName evidence="6">4-amino-4-deoxy-L-arabinose transferase</fullName>
    </recommendedName>
</protein>
<evidence type="ECO:0000256" key="1">
    <source>
        <dbReference type="SAM" id="Phobius"/>
    </source>
</evidence>
<sequence>MTESSRTGATRSTFRKWSTRAVVWLSVNDRWAHVLLFAVFAALVLTGTTTSNLTQDYLQQTTGGRDGILAGNAQEIRWDEYLGGTPTFLSIMSTNGLPSFPPLAEQAGLAMRYSEGGPVGALVFFDGTILRLAGIIPDAILFSLHWWLPTILFLACMPIWFRQLGFNSRLGWLAGLLIAASPAVAWWSLQPVNVMGFTLAGCVALLAGYRRIAAGRIWRALPFGIVAAILLAGIPSAYLLWSLLLGVPLLIVSALRILLDREARPRIRWGYLVGVGLLTVVLMIGMLADVRDGLVAMGNTLYPGDRRLPSAPTIFEMLFGAPSALAVDRGELTSFGGMTNKSELAASWTVAFVMVALLVTGALVRLVKREWRLWLPVGVLLGWGLVWLAWASLAFGDASARLPIFSQMPSQRAAQVVGIIGVLVLCLMLSRIRTSTARAAGIAVVVAAIGLYAGSLLQRFIIPDMSTAAVWIAGILSGAAAFLMVRWGDKVWAIAIVALLAAGSTATVNPITVGLGGYRDSDPARYFAAAADDVRAAGEVWASDFRAMDAIMLANGLPSLSGPQPSGPRAEQWERLDPSGAAEEAWNRGGSRIRIVWTEEPGVEVEATNYNVITITANPCSLRESYPELTTVMSRDELPQGCLVERDVIQWKDTPVHVYEFDDAE</sequence>
<feature type="transmembrane region" description="Helical" evidence="1">
    <location>
        <begin position="240"/>
        <end position="259"/>
    </location>
</feature>
<feature type="transmembrane region" description="Helical" evidence="1">
    <location>
        <begin position="413"/>
        <end position="430"/>
    </location>
</feature>
<dbReference type="AlphaFoldDB" id="A0A1N6DHU1"/>
<feature type="transmembrane region" description="Helical" evidence="1">
    <location>
        <begin position="492"/>
        <end position="518"/>
    </location>
</feature>
<dbReference type="Proteomes" id="UP000184699">
    <property type="component" value="Unassembled WGS sequence"/>
</dbReference>
<evidence type="ECO:0000259" key="2">
    <source>
        <dbReference type="Pfam" id="PF24672"/>
    </source>
</evidence>
<dbReference type="RefSeq" id="WP_074258566.1">
    <property type="nucleotide sequence ID" value="NZ_FSRJ01000001.1"/>
</dbReference>
<dbReference type="InterPro" id="IPR056071">
    <property type="entry name" value="DUF7654"/>
</dbReference>
<keyword evidence="5" id="KW-1185">Reference proteome</keyword>
<keyword evidence="1" id="KW-0472">Membrane</keyword>
<keyword evidence="1" id="KW-1133">Transmembrane helix</keyword>
<dbReference type="STRING" id="232089.SAMN05443544_0246"/>
<accession>A0A1N6DHU1</accession>
<gene>
    <name evidence="4" type="ORF">SAMN05443544_0246</name>
</gene>